<dbReference type="SUPFAM" id="SSF57667">
    <property type="entry name" value="beta-beta-alpha zinc fingers"/>
    <property type="match status" value="3"/>
</dbReference>
<dbReference type="PROSITE" id="PS00028">
    <property type="entry name" value="ZINC_FINGER_C2H2_1"/>
    <property type="match status" value="1"/>
</dbReference>
<dbReference type="GO" id="GO:0008270">
    <property type="term" value="F:zinc ion binding"/>
    <property type="evidence" value="ECO:0007669"/>
    <property type="project" value="InterPro"/>
</dbReference>
<dbReference type="FunFam" id="1.10.1410.40:FF:000001">
    <property type="entry name" value="interleukin enhancer-binding factor 3 isoform X1"/>
    <property type="match status" value="1"/>
</dbReference>
<dbReference type="PANTHER" id="PTHR45762">
    <property type="entry name" value="ZINC FINGER RNA-BINDING PROTEIN"/>
    <property type="match status" value="1"/>
</dbReference>
<reference evidence="3 4" key="1">
    <citation type="submission" date="2019-01" db="EMBL/GenBank/DDBJ databases">
        <authorList>
            <person name="Alioto T."/>
            <person name="Alioto T."/>
        </authorList>
    </citation>
    <scope>NUCLEOTIDE SEQUENCE [LARGE SCALE GENOMIC DNA]</scope>
</reference>
<feature type="compositionally biased region" description="Pro residues" evidence="1">
    <location>
        <begin position="577"/>
        <end position="586"/>
    </location>
</feature>
<proteinExistence type="predicted"/>
<organism evidence="3 4">
    <name type="scientific">Lynx pardinus</name>
    <name type="common">Iberian lynx</name>
    <name type="synonym">Felis pardina</name>
    <dbReference type="NCBI Taxonomy" id="191816"/>
    <lineage>
        <taxon>Eukaryota</taxon>
        <taxon>Metazoa</taxon>
        <taxon>Chordata</taxon>
        <taxon>Craniata</taxon>
        <taxon>Vertebrata</taxon>
        <taxon>Euteleostomi</taxon>
        <taxon>Mammalia</taxon>
        <taxon>Eutheria</taxon>
        <taxon>Laurasiatheria</taxon>
        <taxon>Carnivora</taxon>
        <taxon>Feliformia</taxon>
        <taxon>Felidae</taxon>
        <taxon>Felinae</taxon>
        <taxon>Lynx</taxon>
    </lineage>
</organism>
<feature type="region of interest" description="Disordered" evidence="1">
    <location>
        <begin position="287"/>
        <end position="311"/>
    </location>
</feature>
<dbReference type="PROSITE" id="PS51703">
    <property type="entry name" value="DZF"/>
    <property type="match status" value="1"/>
</dbReference>
<feature type="region of interest" description="Disordered" evidence="1">
    <location>
        <begin position="181"/>
        <end position="262"/>
    </location>
</feature>
<dbReference type="SMART" id="SM00572">
    <property type="entry name" value="DZF"/>
    <property type="match status" value="1"/>
</dbReference>
<feature type="compositionally biased region" description="Pro residues" evidence="1">
    <location>
        <begin position="215"/>
        <end position="229"/>
    </location>
</feature>
<dbReference type="InterPro" id="IPR049401">
    <property type="entry name" value="DZF_dom_N"/>
</dbReference>
<feature type="compositionally biased region" description="Low complexity" evidence="1">
    <location>
        <begin position="363"/>
        <end position="397"/>
    </location>
</feature>
<feature type="compositionally biased region" description="Low complexity" evidence="1">
    <location>
        <begin position="35"/>
        <end position="47"/>
    </location>
</feature>
<protein>
    <submittedName>
        <fullName evidence="3">Kiaa1086 protein</fullName>
    </submittedName>
</protein>
<evidence type="ECO:0000256" key="1">
    <source>
        <dbReference type="SAM" id="MobiDB-lite"/>
    </source>
</evidence>
<dbReference type="FunFam" id="3.30.460.10:FF:000010">
    <property type="entry name" value="Zinc finger RNA-binding protein 2"/>
    <property type="match status" value="1"/>
</dbReference>
<dbReference type="GO" id="GO:0071011">
    <property type="term" value="C:precatalytic spliceosome"/>
    <property type="evidence" value="ECO:0007669"/>
    <property type="project" value="TreeGrafter"/>
</dbReference>
<feature type="region of interest" description="Disordered" evidence="1">
    <location>
        <begin position="567"/>
        <end position="610"/>
    </location>
</feature>
<dbReference type="SMART" id="SM00355">
    <property type="entry name" value="ZnF_C2H2"/>
    <property type="match status" value="3"/>
</dbReference>
<dbReference type="InterPro" id="IPR043519">
    <property type="entry name" value="NT_sf"/>
</dbReference>
<keyword evidence="4" id="KW-1185">Reference proteome</keyword>
<evidence type="ECO:0000313" key="4">
    <source>
        <dbReference type="Proteomes" id="UP000386466"/>
    </source>
</evidence>
<dbReference type="Pfam" id="PF20965">
    <property type="entry name" value="DZF_C"/>
    <property type="match status" value="1"/>
</dbReference>
<dbReference type="PANTHER" id="PTHR45762:SF2">
    <property type="entry name" value="ZINC FINGER RNA-BINDING PROTEIN 2"/>
    <property type="match status" value="1"/>
</dbReference>
<dbReference type="EMBL" id="CAAGRJ010001011">
    <property type="protein sequence ID" value="VFV18766.1"/>
    <property type="molecule type" value="Genomic_DNA"/>
</dbReference>
<dbReference type="InterPro" id="IPR036236">
    <property type="entry name" value="Znf_C2H2_sf"/>
</dbReference>
<feature type="region of interest" description="Disordered" evidence="1">
    <location>
        <begin position="756"/>
        <end position="777"/>
    </location>
</feature>
<feature type="compositionally biased region" description="Pro residues" evidence="1">
    <location>
        <begin position="67"/>
        <end position="77"/>
    </location>
</feature>
<dbReference type="Pfam" id="PF07528">
    <property type="entry name" value="DZF_N"/>
    <property type="match status" value="1"/>
</dbReference>
<accession>A0A485MGN9</accession>
<dbReference type="Gene3D" id="3.30.160.60">
    <property type="entry name" value="Classic Zinc Finger"/>
    <property type="match status" value="2"/>
</dbReference>
<dbReference type="GO" id="GO:0003727">
    <property type="term" value="F:single-stranded RNA binding"/>
    <property type="evidence" value="ECO:0007669"/>
    <property type="project" value="TreeGrafter"/>
</dbReference>
<dbReference type="AlphaFoldDB" id="A0A485MGN9"/>
<dbReference type="Gene3D" id="1.10.1410.40">
    <property type="match status" value="1"/>
</dbReference>
<feature type="region of interest" description="Disordered" evidence="1">
    <location>
        <begin position="649"/>
        <end position="669"/>
    </location>
</feature>
<feature type="compositionally biased region" description="Polar residues" evidence="1">
    <location>
        <begin position="138"/>
        <end position="151"/>
    </location>
</feature>
<feature type="compositionally biased region" description="Low complexity" evidence="1">
    <location>
        <begin position="181"/>
        <end position="192"/>
    </location>
</feature>
<dbReference type="Gene3D" id="3.30.460.10">
    <property type="entry name" value="Beta Polymerase, domain 2"/>
    <property type="match status" value="1"/>
</dbReference>
<dbReference type="GO" id="GO:0003725">
    <property type="term" value="F:double-stranded RNA binding"/>
    <property type="evidence" value="ECO:0007669"/>
    <property type="project" value="TreeGrafter"/>
</dbReference>
<feature type="region of interest" description="Disordered" evidence="1">
    <location>
        <begin position="1"/>
        <end position="151"/>
    </location>
</feature>
<gene>
    <name evidence="3" type="ORF">LYPA_23C021017</name>
</gene>
<feature type="domain" description="DZF" evidence="2">
    <location>
        <begin position="590"/>
        <end position="954"/>
    </location>
</feature>
<feature type="region of interest" description="Disordered" evidence="1">
    <location>
        <begin position="351"/>
        <end position="457"/>
    </location>
</feature>
<feature type="compositionally biased region" description="Basic and acidic residues" evidence="1">
    <location>
        <begin position="758"/>
        <end position="768"/>
    </location>
</feature>
<dbReference type="Pfam" id="PF12874">
    <property type="entry name" value="zf-met"/>
    <property type="match status" value="3"/>
</dbReference>
<evidence type="ECO:0000313" key="3">
    <source>
        <dbReference type="EMBL" id="VFV18766.1"/>
    </source>
</evidence>
<dbReference type="Proteomes" id="UP000386466">
    <property type="component" value="Unassembled WGS sequence"/>
</dbReference>
<sequence length="998" mass="105685">MAASDCSGFARGAGPPYSAQPPTAFPLPATGASLAPGPAATPTFPAAAQPPGPVSVAGCGGYQPCTSWPPEPAPAPSATPSYQDGYSREPATDAGSYENKQDPLPAASQRRLPASAVPCQPGTKGTHVWPGGGYGQAQPLQQAATANAGQPVSTLALSCTENDTCLPAASALPAASVSTLPSYTPTSYSPTSALDAGPSHPSCDLAERSATGPHRPSPPPPRPPPPLPEPRGSLWGGPGNSPRAGSAGSLAGKRPKPKGGPRQPLLHYCDVCKISCAGPQTYVEHLEGQKHRKKQAAQKMGTRPDGSPSRAQTQLRCGLCAVSCTGADAYAAHIRGAKHQKVFKLHSKLGKPIPPIEPVPGNSSSATAAGASRPAPLTAESPPTASAKPTAPAGPSAHALSEPGPARRPAALKASRLGPPEPQAAGSRLPEGAHLVSDGSGEPPTGGGSAEASGRCDVQPVGPGYVEEVCNDEGKVIRFHCRLCDCSFNDGTARDLHVRGRRHRLQYKKKVDPDLPIAVAPSPRARKLLEERLRRQRQLGRKRLEGMRRWHAEMRRYDLCRRQLEEGPQAQEEHLGPSPPDQPPPSLLSRPGAPTGSPLPTRRPESSDDRHVMWMHAAIYPTEEELLAVQKAVSHVERALKLVSDVLAEESSGSPEQEGGEHSSGSPRARVLKGVMRVGLLAKGLLLRGDRTVQLTLLCSQKPTHTLLRRISEQLPRQLPMVTEDEYEVSSDPEANIIISSCEEPRMRVAVSVTSPLMREDPSTDQGRRVPQPDPEDILSPEKCLQSLAALRHAKWFQARASGLQPCVIVIRVLRDLCQHVPTWGALPAWAMELLVEKALSSTKGPLSPGEGLRRVLECVASGMLLADGPGIQDPCERDQRDALGPMTCQQREDLTASAQVGQPARVVRVAPKSRPARTGRAWHPGPRPGCGYAWTRKRCGVPPPPLLPFVETGGLWVTGAGPAWLGAEAAMTMRQVHTWGFAGWDFPGCSVAPRLRV</sequence>
<dbReference type="InterPro" id="IPR013087">
    <property type="entry name" value="Znf_C2H2_type"/>
</dbReference>
<dbReference type="InterPro" id="IPR003604">
    <property type="entry name" value="Matrin/U1-like-C_Znf_C2H2"/>
</dbReference>
<dbReference type="SMART" id="SM00451">
    <property type="entry name" value="ZnF_U1"/>
    <property type="match status" value="3"/>
</dbReference>
<evidence type="ECO:0000259" key="2">
    <source>
        <dbReference type="PROSITE" id="PS51703"/>
    </source>
</evidence>
<name>A0A485MGN9_LYNPA</name>
<dbReference type="InterPro" id="IPR006561">
    <property type="entry name" value="DZF_dom"/>
</dbReference>
<dbReference type="FunFam" id="3.30.160.60:FF:000210">
    <property type="entry name" value="Zinc finger RNA-binding protein 2"/>
    <property type="match status" value="1"/>
</dbReference>
<dbReference type="InterPro" id="IPR049402">
    <property type="entry name" value="DZF_dom_C"/>
</dbReference>